<dbReference type="SUPFAM" id="SSF51120">
    <property type="entry name" value="beta-Roll"/>
    <property type="match status" value="1"/>
</dbReference>
<dbReference type="Pfam" id="PF08548">
    <property type="entry name" value="Peptidase_M10_C"/>
    <property type="match status" value="1"/>
</dbReference>
<proteinExistence type="predicted"/>
<dbReference type="GO" id="GO:0005509">
    <property type="term" value="F:calcium ion binding"/>
    <property type="evidence" value="ECO:0007669"/>
    <property type="project" value="InterPro"/>
</dbReference>
<dbReference type="Gene3D" id="2.150.10.10">
    <property type="entry name" value="Serralysin-like metalloprotease, C-terminal"/>
    <property type="match status" value="1"/>
</dbReference>
<protein>
    <submittedName>
        <fullName evidence="6">Uncharacterized protein</fullName>
    </submittedName>
</protein>
<dbReference type="InterPro" id="IPR013858">
    <property type="entry name" value="Peptidase_M10B_C"/>
</dbReference>
<keyword evidence="2" id="KW-0964">Secreted</keyword>
<evidence type="ECO:0000256" key="1">
    <source>
        <dbReference type="ARBA" id="ARBA00004613"/>
    </source>
</evidence>
<sequence>MNQKSWMTDGSERVVLVSDPNHSGNILNNLQRSGESVSVLSYRVQNGESIKVGAEPVNEYGYYDNIIKIDSDGYYSFDDSYKKYPKQYPLRVDYVLQQGKNTISSFIEFTDGKTFFGREKPVPKWYDAPEHVASNHSESIKGNVLDNVVVSEGKKQDVFVEYFGIQPDSKQIPHAIVNAGEKLVLAGVGSMQLNQDGSYLFVPENGYTGQVPTINYAVKNSRDNSIQTSMLDLSVRAAEPNDAERTVLSDGDERLELDWTNWRVNQYSVKLHTGNLLDADANTLDGKPTGKAEIVDFTLDGKTYAAGETAIHDDFDLTVRSDGLYILYHKNQYDGLWHNIHYTLSNGVHKDKSVFEVYMSGDSDSIYDPPWDRYQDQYIPNQTITVNDTKLTGSVFKEPVYFYDGLILRVESYTVGGMKYRVGETAAIFGVGTFTLNKNGSYTVSIEGQRHTAFKIPEIKYSIGWGGHDIHFGEGVLNVNLNNKIPVNHYAEANVKANGHADLTQTKVLENYIETGNVLDAYGAKDKPYISGFKIGDTYYATNQSVAIDGVGAFTLNRDGSYFINVTQLPNSEHNWQIPDVAFTVTNGYKASSSKLHFQAGIKLMEKEKPVVDDDETVMLTGQQLEGSVIESREDAASEVTAFIFDGKSYQAGQTVDKEGVGSFTLNANGTYQFIADSALKHDFELPIVYKLGRGGIKSDVSALTIKYDQAHNAALAADLKDVGEYLALDPFWEKQETIIVPHKGGYSPFDENGIHEWKGNVLANASSTLNGKPVGELSVVGFTADGLYYDAGSTVYLKQGVFTLNADGSFEYKDIGWIAGDGAITYIVSNGAKTTESAMEYSYYAYWREDWVTAPPDVGESSYYKGEVIAGDNRNGLPAKLAASDSHVADLVVGDVYSKEVATTDELNPDAKPKFINNHDDIFIGDRLNIDNLSWDVGGVTIKGSSYENSVEGLRAYVKAAKIDGGEHKYLSEWGMSDKDIVEYVAVSFVQSNYASLMDTNPQGGDDTIIGGRGADIIIGNAGNDTLTGNYGEDTFVFMFNSNSGQDVITDFTKGADKIVFSDVVDTSKLIWEADIRTLKFTGVQNGQTYENSIYIQNGSVDLKLEDLLGTTG</sequence>
<evidence type="ECO:0000256" key="3">
    <source>
        <dbReference type="ARBA" id="ARBA00022737"/>
    </source>
</evidence>
<dbReference type="InterPro" id="IPR011049">
    <property type="entry name" value="Serralysin-like_metalloprot_C"/>
</dbReference>
<dbReference type="STRING" id="493.BWD07_02165"/>
<comment type="subcellular location">
    <subcellularLocation>
        <location evidence="1">Secreted</location>
    </subcellularLocation>
</comment>
<reference evidence="6 7" key="1">
    <citation type="submission" date="2018-12" db="EMBL/GenBank/DDBJ databases">
        <authorList>
            <consortium name="Pathogen Informatics"/>
        </authorList>
    </citation>
    <scope>NUCLEOTIDE SEQUENCE [LARGE SCALE GENOMIC DNA]</scope>
    <source>
        <strain evidence="6 7">NCTC10296</strain>
    </source>
</reference>
<dbReference type="KEGG" id="nci:NCTC10296_01095"/>
<keyword evidence="3" id="KW-0677">Repeat</keyword>
<evidence type="ECO:0000259" key="5">
    <source>
        <dbReference type="Pfam" id="PF18200"/>
    </source>
</evidence>
<evidence type="ECO:0000313" key="7">
    <source>
        <dbReference type="Proteomes" id="UP000279284"/>
    </source>
</evidence>
<dbReference type="AlphaFoldDB" id="A0A1X3D029"/>
<feature type="domain" description="Cell-surface Ig-like bacterial" evidence="5">
    <location>
        <begin position="632"/>
        <end position="695"/>
    </location>
</feature>
<gene>
    <name evidence="6" type="ORF">NCTC10296_01095</name>
</gene>
<evidence type="ECO:0000259" key="4">
    <source>
        <dbReference type="Pfam" id="PF08548"/>
    </source>
</evidence>
<evidence type="ECO:0000313" key="6">
    <source>
        <dbReference type="EMBL" id="VEF00902.1"/>
    </source>
</evidence>
<name>A0A1X3D029_9NEIS</name>
<organism evidence="6 7">
    <name type="scientific">Neisseria canis</name>
    <dbReference type="NCBI Taxonomy" id="493"/>
    <lineage>
        <taxon>Bacteria</taxon>
        <taxon>Pseudomonadati</taxon>
        <taxon>Pseudomonadota</taxon>
        <taxon>Betaproteobacteria</taxon>
        <taxon>Neisseriales</taxon>
        <taxon>Neisseriaceae</taxon>
        <taxon>Neisseria</taxon>
    </lineage>
</organism>
<feature type="domain" description="Peptidase M10 serralysin C-terminal" evidence="4">
    <location>
        <begin position="1010"/>
        <end position="1099"/>
    </location>
</feature>
<dbReference type="RefSeq" id="WP_085415740.1">
    <property type="nucleotide sequence ID" value="NZ_CAUJPY010000010.1"/>
</dbReference>
<dbReference type="Proteomes" id="UP000279284">
    <property type="component" value="Chromosome"/>
</dbReference>
<dbReference type="Gene3D" id="2.60.40.1200">
    <property type="match status" value="2"/>
</dbReference>
<dbReference type="GO" id="GO:0005615">
    <property type="term" value="C:extracellular space"/>
    <property type="evidence" value="ECO:0007669"/>
    <property type="project" value="InterPro"/>
</dbReference>
<dbReference type="OrthoDB" id="8622300at2"/>
<evidence type="ECO:0000256" key="2">
    <source>
        <dbReference type="ARBA" id="ARBA00022525"/>
    </source>
</evidence>
<keyword evidence="7" id="KW-1185">Reference proteome</keyword>
<dbReference type="InterPro" id="IPR041339">
    <property type="entry name" value="Ig-like_bac"/>
</dbReference>
<dbReference type="EMBL" id="LR134313">
    <property type="protein sequence ID" value="VEF00902.1"/>
    <property type="molecule type" value="Genomic_DNA"/>
</dbReference>
<dbReference type="Pfam" id="PF18200">
    <property type="entry name" value="Big_11"/>
    <property type="match status" value="1"/>
</dbReference>
<accession>A0A1X3D029</accession>